<protein>
    <submittedName>
        <fullName evidence="2">Uncharacterized protein</fullName>
    </submittedName>
</protein>
<evidence type="ECO:0000313" key="3">
    <source>
        <dbReference type="Proteomes" id="UP001500742"/>
    </source>
</evidence>
<keyword evidence="1" id="KW-0812">Transmembrane</keyword>
<organism evidence="2 3">
    <name type="scientific">Mucilaginibacter dorajii</name>
    <dbReference type="NCBI Taxonomy" id="692994"/>
    <lineage>
        <taxon>Bacteria</taxon>
        <taxon>Pseudomonadati</taxon>
        <taxon>Bacteroidota</taxon>
        <taxon>Sphingobacteriia</taxon>
        <taxon>Sphingobacteriales</taxon>
        <taxon>Sphingobacteriaceae</taxon>
        <taxon>Mucilaginibacter</taxon>
    </lineage>
</organism>
<evidence type="ECO:0000313" key="2">
    <source>
        <dbReference type="EMBL" id="GAA3994049.1"/>
    </source>
</evidence>
<keyword evidence="1" id="KW-1133">Transmembrane helix</keyword>
<keyword evidence="3" id="KW-1185">Reference proteome</keyword>
<name>A0ABP7RA00_9SPHI</name>
<keyword evidence="1" id="KW-0472">Membrane</keyword>
<dbReference type="RefSeq" id="WP_259096650.1">
    <property type="nucleotide sequence ID" value="NZ_BAAAZC010000053.1"/>
</dbReference>
<proteinExistence type="predicted"/>
<gene>
    <name evidence="2" type="ORF">GCM10022210_55190</name>
</gene>
<sequence length="148" mass="16673">MEKIYPKSKPPQSYLKDKQHKRKTAMAGVWILVVIGIIFIMVIVKFATSGGRSDTFSFNSFPGSDDAYQVAKQYVSPTLRSGKLVFAEDHYQFAKKSDSVFVIKSYVTSVDEKGEKIKTNFQITLKYNGGPKAVQDNWTMVDLKSDSN</sequence>
<dbReference type="Proteomes" id="UP001500742">
    <property type="component" value="Unassembled WGS sequence"/>
</dbReference>
<reference evidence="3" key="1">
    <citation type="journal article" date="2019" name="Int. J. Syst. Evol. Microbiol.">
        <title>The Global Catalogue of Microorganisms (GCM) 10K type strain sequencing project: providing services to taxonomists for standard genome sequencing and annotation.</title>
        <authorList>
            <consortium name="The Broad Institute Genomics Platform"/>
            <consortium name="The Broad Institute Genome Sequencing Center for Infectious Disease"/>
            <person name="Wu L."/>
            <person name="Ma J."/>
        </authorList>
    </citation>
    <scope>NUCLEOTIDE SEQUENCE [LARGE SCALE GENOMIC DNA]</scope>
    <source>
        <strain evidence="3">JCM 16601</strain>
    </source>
</reference>
<comment type="caution">
    <text evidence="2">The sequence shown here is derived from an EMBL/GenBank/DDBJ whole genome shotgun (WGS) entry which is preliminary data.</text>
</comment>
<feature type="transmembrane region" description="Helical" evidence="1">
    <location>
        <begin position="25"/>
        <end position="47"/>
    </location>
</feature>
<dbReference type="EMBL" id="BAAAZC010000053">
    <property type="protein sequence ID" value="GAA3994049.1"/>
    <property type="molecule type" value="Genomic_DNA"/>
</dbReference>
<accession>A0ABP7RA00</accession>
<evidence type="ECO:0000256" key="1">
    <source>
        <dbReference type="SAM" id="Phobius"/>
    </source>
</evidence>